<protein>
    <submittedName>
        <fullName evidence="3">Uncharacterized protein</fullName>
    </submittedName>
</protein>
<feature type="chain" id="PRO_5045681105" evidence="2">
    <location>
        <begin position="25"/>
        <end position="143"/>
    </location>
</feature>
<feature type="region of interest" description="Disordered" evidence="1">
    <location>
        <begin position="112"/>
        <end position="143"/>
    </location>
</feature>
<dbReference type="RefSeq" id="WP_256611481.1">
    <property type="nucleotide sequence ID" value="NZ_JANIBM010000017.1"/>
</dbReference>
<evidence type="ECO:0000313" key="3">
    <source>
        <dbReference type="EMBL" id="MCQ8182190.1"/>
    </source>
</evidence>
<evidence type="ECO:0000256" key="2">
    <source>
        <dbReference type="SAM" id="SignalP"/>
    </source>
</evidence>
<feature type="compositionally biased region" description="Low complexity" evidence="1">
    <location>
        <begin position="120"/>
        <end position="143"/>
    </location>
</feature>
<dbReference type="Proteomes" id="UP001524569">
    <property type="component" value="Unassembled WGS sequence"/>
</dbReference>
<evidence type="ECO:0000256" key="1">
    <source>
        <dbReference type="SAM" id="MobiDB-lite"/>
    </source>
</evidence>
<accession>A0ABT1UIX3</accession>
<organism evidence="3 4">
    <name type="scientific">Methylomonas aurea</name>
    <dbReference type="NCBI Taxonomy" id="2952224"/>
    <lineage>
        <taxon>Bacteria</taxon>
        <taxon>Pseudomonadati</taxon>
        <taxon>Pseudomonadota</taxon>
        <taxon>Gammaproteobacteria</taxon>
        <taxon>Methylococcales</taxon>
        <taxon>Methylococcaceae</taxon>
        <taxon>Methylomonas</taxon>
    </lineage>
</organism>
<sequence>MAKRFSLATAFIIISLVGLTPAGAQTLVDGAFSLISTDDNVLKVVNLDDGTFKVEFVGPGEAKLVASADADLSDAVRQIYQEFEFLVYDQAAEADHIDLIILDTVPRAAADDAGGAENVATGGEAAADAAAETDGAADAEQSA</sequence>
<gene>
    <name evidence="3" type="ORF">NP603_13795</name>
</gene>
<feature type="signal peptide" evidence="2">
    <location>
        <begin position="1"/>
        <end position="24"/>
    </location>
</feature>
<keyword evidence="2" id="KW-0732">Signal</keyword>
<name>A0ABT1UIX3_9GAMM</name>
<keyword evidence="4" id="KW-1185">Reference proteome</keyword>
<dbReference type="EMBL" id="JANIBM010000017">
    <property type="protein sequence ID" value="MCQ8182190.1"/>
    <property type="molecule type" value="Genomic_DNA"/>
</dbReference>
<comment type="caution">
    <text evidence="3">The sequence shown here is derived from an EMBL/GenBank/DDBJ whole genome shotgun (WGS) entry which is preliminary data.</text>
</comment>
<proteinExistence type="predicted"/>
<evidence type="ECO:0000313" key="4">
    <source>
        <dbReference type="Proteomes" id="UP001524569"/>
    </source>
</evidence>
<reference evidence="3 4" key="1">
    <citation type="submission" date="2022-07" db="EMBL/GenBank/DDBJ databases">
        <title>Methylomonas rivi sp. nov., Methylomonas rosea sp. nov., Methylomonas aureus sp. nov. and Methylomonas subterranea sp. nov., four novel methanotrophs isolated from a freshwater creek and the deep terrestrial subsurface.</title>
        <authorList>
            <person name="Abin C."/>
            <person name="Sankaranarayanan K."/>
            <person name="Garner C."/>
            <person name="Sindelar R."/>
            <person name="Kotary K."/>
            <person name="Garner R."/>
            <person name="Barclay S."/>
            <person name="Lawson P."/>
            <person name="Krumholz L."/>
        </authorList>
    </citation>
    <scope>NUCLEOTIDE SEQUENCE [LARGE SCALE GENOMIC DNA]</scope>
    <source>
        <strain evidence="3 4">SURF-1</strain>
    </source>
</reference>